<feature type="domain" description="Ysc84 actin-binding" evidence="1">
    <location>
        <begin position="99"/>
        <end position="182"/>
    </location>
</feature>
<dbReference type="PROSITE" id="PS51257">
    <property type="entry name" value="PROKAR_LIPOPROTEIN"/>
    <property type="match status" value="1"/>
</dbReference>
<proteinExistence type="predicted"/>
<dbReference type="Pfam" id="PF04366">
    <property type="entry name" value="Ysc84"/>
    <property type="match status" value="1"/>
</dbReference>
<sequence length="186" mass="19439">MDMMNRRSFTLAALAGAGMTAACGNGVGSNGAAEIDARVDNTLKYLYSNHPNARNLEAKANGILVMPLITEAGFGVGGGYGRGALRVNDVTVDYYSATKGSFGFQIGASQHAHVLFFMTEGALAEFRRSNGWAAGADLKYAAIDEGQTLEIDTTTSLAPVIAVVFGQAGLHVGATLEGTKYTRIIP</sequence>
<keyword evidence="3" id="KW-1185">Reference proteome</keyword>
<protein>
    <submittedName>
        <fullName evidence="2">Lipid-binding SYLF domain-containing protein</fullName>
    </submittedName>
</protein>
<dbReference type="STRING" id="1470563.SAMN05444000_1255"/>
<evidence type="ECO:0000313" key="2">
    <source>
        <dbReference type="EMBL" id="SHK30516.1"/>
    </source>
</evidence>
<evidence type="ECO:0000313" key="3">
    <source>
        <dbReference type="Proteomes" id="UP000183982"/>
    </source>
</evidence>
<dbReference type="EMBL" id="FQZQ01000025">
    <property type="protein sequence ID" value="SHK30516.1"/>
    <property type="molecule type" value="Genomic_DNA"/>
</dbReference>
<evidence type="ECO:0000259" key="1">
    <source>
        <dbReference type="Pfam" id="PF04366"/>
    </source>
</evidence>
<name>A0A1M6RDK5_9RHOB</name>
<dbReference type="AlphaFoldDB" id="A0A1M6RDK5"/>
<dbReference type="Proteomes" id="UP000183982">
    <property type="component" value="Unassembled WGS sequence"/>
</dbReference>
<dbReference type="RefSeq" id="WP_073255799.1">
    <property type="nucleotide sequence ID" value="NZ_FQZQ01000025.1"/>
</dbReference>
<gene>
    <name evidence="2" type="ORF">SAMN05444000_1255</name>
</gene>
<accession>A0A1M6RDK5</accession>
<dbReference type="InterPro" id="IPR007461">
    <property type="entry name" value="Ysc84_actin-binding"/>
</dbReference>
<reference evidence="3" key="1">
    <citation type="submission" date="2016-11" db="EMBL/GenBank/DDBJ databases">
        <authorList>
            <person name="Varghese N."/>
            <person name="Submissions S."/>
        </authorList>
    </citation>
    <scope>NUCLEOTIDE SEQUENCE [LARGE SCALE GENOMIC DNA]</scope>
    <source>
        <strain evidence="3">DSM 100564</strain>
    </source>
</reference>
<dbReference type="OrthoDB" id="7847492at2"/>
<organism evidence="2 3">
    <name type="scientific">Shimia gijangensis</name>
    <dbReference type="NCBI Taxonomy" id="1470563"/>
    <lineage>
        <taxon>Bacteria</taxon>
        <taxon>Pseudomonadati</taxon>
        <taxon>Pseudomonadota</taxon>
        <taxon>Alphaproteobacteria</taxon>
        <taxon>Rhodobacterales</taxon>
        <taxon>Roseobacteraceae</taxon>
    </lineage>
</organism>